<keyword evidence="2" id="KW-0378">Hydrolase</keyword>
<evidence type="ECO:0000313" key="5">
    <source>
        <dbReference type="EMBL" id="AAK62537.1"/>
    </source>
</evidence>
<reference evidence="5" key="1">
    <citation type="journal article" date="2001" name="Heredity">
        <title>Roles of lineage sorting and phylogenetic relationship in the genetic diversity at the self-incompatibility locus of Solanaceae.</title>
        <authorList>
            <person name="Lu Y."/>
        </authorList>
    </citation>
    <scope>NUCLEOTIDE SEQUENCE</scope>
</reference>
<dbReference type="AlphaFoldDB" id="Q94G45"/>
<dbReference type="SUPFAM" id="SSF55895">
    <property type="entry name" value="Ribonuclease Rh-like"/>
    <property type="match status" value="1"/>
</dbReference>
<feature type="non-terminal residue" evidence="5">
    <location>
        <position position="126"/>
    </location>
</feature>
<dbReference type="InterPro" id="IPR036430">
    <property type="entry name" value="RNase_T2-like_sf"/>
</dbReference>
<dbReference type="GO" id="GO:0033897">
    <property type="term" value="F:ribonuclease T2 activity"/>
    <property type="evidence" value="ECO:0007669"/>
    <property type="project" value="InterPro"/>
</dbReference>
<dbReference type="GO" id="GO:0005576">
    <property type="term" value="C:extracellular region"/>
    <property type="evidence" value="ECO:0007669"/>
    <property type="project" value="TreeGrafter"/>
</dbReference>
<keyword evidence="3" id="KW-0456">Lyase</keyword>
<dbReference type="InterPro" id="IPR033130">
    <property type="entry name" value="RNase_T2_His_AS_2"/>
</dbReference>
<dbReference type="Gene3D" id="3.90.730.10">
    <property type="entry name" value="Ribonuclease T2-like"/>
    <property type="match status" value="1"/>
</dbReference>
<evidence type="ECO:0000256" key="2">
    <source>
        <dbReference type="ARBA" id="ARBA00022759"/>
    </source>
</evidence>
<organism evidence="5">
    <name type="scientific">Physalis longifolia</name>
    <name type="common">Long-leaf ground-cherry</name>
    <dbReference type="NCBI Taxonomy" id="161495"/>
    <lineage>
        <taxon>Eukaryota</taxon>
        <taxon>Viridiplantae</taxon>
        <taxon>Streptophyta</taxon>
        <taxon>Embryophyta</taxon>
        <taxon>Tracheophyta</taxon>
        <taxon>Spermatophyta</taxon>
        <taxon>Magnoliopsida</taxon>
        <taxon>eudicotyledons</taxon>
        <taxon>Gunneridae</taxon>
        <taxon>Pentapetalae</taxon>
        <taxon>asterids</taxon>
        <taxon>lamiids</taxon>
        <taxon>Solanales</taxon>
        <taxon>Solanaceae</taxon>
        <taxon>Solanoideae</taxon>
        <taxon>Physaleae</taxon>
        <taxon>Physalis</taxon>
    </lineage>
</organism>
<gene>
    <name evidence="5" type="primary">S</name>
</gene>
<dbReference type="PANTHER" id="PTHR11240">
    <property type="entry name" value="RIBONUCLEASE T2"/>
    <property type="match status" value="1"/>
</dbReference>
<evidence type="ECO:0000256" key="4">
    <source>
        <dbReference type="RuleBase" id="RU004328"/>
    </source>
</evidence>
<sequence length="126" mass="14734">DNSERQGLLVGCEPPPNYTNFKDKMFDDLDKHWTQLLLKDKVGKIEQRIWKYQYKRHGSCCRELYNQNMYFSLALHLKDKVDLKRNLGKQNIIPGGNYTFAQIIKAVKTVSKSEPNIKCIKFKGPL</sequence>
<name>Q94G45_PHYLO</name>
<feature type="non-terminal residue" evidence="5">
    <location>
        <position position="1"/>
    </location>
</feature>
<protein>
    <submittedName>
        <fullName evidence="5">Stylar self-incompatibility protein</fullName>
    </submittedName>
</protein>
<evidence type="ECO:0000256" key="1">
    <source>
        <dbReference type="ARBA" id="ARBA00007469"/>
    </source>
</evidence>
<dbReference type="PANTHER" id="PTHR11240:SF81">
    <property type="entry name" value="RIBONUCLEASE S-2"/>
    <property type="match status" value="1"/>
</dbReference>
<dbReference type="PROSITE" id="PS00531">
    <property type="entry name" value="RNASE_T2_2"/>
    <property type="match status" value="1"/>
</dbReference>
<keyword evidence="2" id="KW-0540">Nuclease</keyword>
<accession>Q94G45</accession>
<dbReference type="GO" id="GO:0003723">
    <property type="term" value="F:RNA binding"/>
    <property type="evidence" value="ECO:0007669"/>
    <property type="project" value="InterPro"/>
</dbReference>
<dbReference type="EMBL" id="AF281180">
    <property type="protein sequence ID" value="AAK62537.1"/>
    <property type="molecule type" value="mRNA"/>
</dbReference>
<dbReference type="InterPro" id="IPR001568">
    <property type="entry name" value="RNase_T2-like"/>
</dbReference>
<evidence type="ECO:0000256" key="3">
    <source>
        <dbReference type="ARBA" id="ARBA00023239"/>
    </source>
</evidence>
<dbReference type="GO" id="GO:0006401">
    <property type="term" value="P:RNA catabolic process"/>
    <property type="evidence" value="ECO:0007669"/>
    <property type="project" value="TreeGrafter"/>
</dbReference>
<keyword evidence="2" id="KW-0255">Endonuclease</keyword>
<comment type="similarity">
    <text evidence="1 4">Belongs to the RNase T2 family.</text>
</comment>
<dbReference type="Pfam" id="PF00445">
    <property type="entry name" value="Ribonuclease_T2"/>
    <property type="match status" value="1"/>
</dbReference>
<proteinExistence type="evidence at transcript level"/>